<dbReference type="SMART" id="SM00355">
    <property type="entry name" value="ZnF_C2H2"/>
    <property type="match status" value="3"/>
</dbReference>
<feature type="domain" description="C2H2-type" evidence="8">
    <location>
        <begin position="88"/>
        <end position="110"/>
    </location>
</feature>
<evidence type="ECO:0000256" key="7">
    <source>
        <dbReference type="SAM" id="MobiDB-lite"/>
    </source>
</evidence>
<dbReference type="KEGG" id="pmrn:116940961"/>
<dbReference type="GeneID" id="116940961"/>
<evidence type="ECO:0000259" key="8">
    <source>
        <dbReference type="PROSITE" id="PS00028"/>
    </source>
</evidence>
<feature type="domain" description="C2H2-type" evidence="8">
    <location>
        <begin position="286"/>
        <end position="308"/>
    </location>
</feature>
<organism evidence="9 10">
    <name type="scientific">Petromyzon marinus</name>
    <name type="common">Sea lamprey</name>
    <dbReference type="NCBI Taxonomy" id="7757"/>
    <lineage>
        <taxon>Eukaryota</taxon>
        <taxon>Metazoa</taxon>
        <taxon>Chordata</taxon>
        <taxon>Craniata</taxon>
        <taxon>Vertebrata</taxon>
        <taxon>Cyclostomata</taxon>
        <taxon>Hyperoartia</taxon>
        <taxon>Petromyzontiformes</taxon>
        <taxon>Petromyzontidae</taxon>
        <taxon>Petromyzon</taxon>
    </lineage>
</organism>
<dbReference type="PROSITE" id="PS00028">
    <property type="entry name" value="ZINC_FINGER_C2H2_1"/>
    <property type="match status" value="2"/>
</dbReference>
<dbReference type="PANTHER" id="PTHR23067:SF14">
    <property type="entry name" value="C2H2-TYPE DOMAIN-CONTAINING PROTEIN"/>
    <property type="match status" value="1"/>
</dbReference>
<dbReference type="GO" id="GO:0005634">
    <property type="term" value="C:nucleus"/>
    <property type="evidence" value="ECO:0007669"/>
    <property type="project" value="UniProtKB-SubCell"/>
</dbReference>
<dbReference type="Proteomes" id="UP001318040">
    <property type="component" value="Chromosome 10"/>
</dbReference>
<evidence type="ECO:0000256" key="4">
    <source>
        <dbReference type="ARBA" id="ARBA00022771"/>
    </source>
</evidence>
<accession>A0AAJ7SX83</accession>
<dbReference type="SMART" id="SM00451">
    <property type="entry name" value="ZnF_U1"/>
    <property type="match status" value="3"/>
</dbReference>
<keyword evidence="9" id="KW-1185">Reference proteome</keyword>
<reference evidence="10" key="1">
    <citation type="submission" date="2025-08" db="UniProtKB">
        <authorList>
            <consortium name="RefSeq"/>
        </authorList>
    </citation>
    <scope>IDENTIFICATION</scope>
    <source>
        <tissue evidence="10">Sperm</tissue>
    </source>
</reference>
<dbReference type="Pfam" id="PF12874">
    <property type="entry name" value="zf-met"/>
    <property type="match status" value="3"/>
</dbReference>
<name>A0AAJ7SX83_PETMA</name>
<evidence type="ECO:0000256" key="2">
    <source>
        <dbReference type="ARBA" id="ARBA00022723"/>
    </source>
</evidence>
<feature type="region of interest" description="Disordered" evidence="7">
    <location>
        <begin position="298"/>
        <end position="329"/>
    </location>
</feature>
<keyword evidence="4" id="KW-0863">Zinc-finger</keyword>
<dbReference type="PANTHER" id="PTHR23067">
    <property type="entry name" value="DOUBLE-STRANDED RNA-BINDING ZINC FINGER PROTEIN"/>
    <property type="match status" value="1"/>
</dbReference>
<dbReference type="InterPro" id="IPR036236">
    <property type="entry name" value="Znf_C2H2_sf"/>
</dbReference>
<dbReference type="InterPro" id="IPR003604">
    <property type="entry name" value="Matrin/U1-like-C_Znf_C2H2"/>
</dbReference>
<evidence type="ECO:0000256" key="3">
    <source>
        <dbReference type="ARBA" id="ARBA00022737"/>
    </source>
</evidence>
<comment type="subcellular location">
    <subcellularLocation>
        <location evidence="1">Nucleus</location>
    </subcellularLocation>
</comment>
<dbReference type="GO" id="GO:0003676">
    <property type="term" value="F:nucleic acid binding"/>
    <property type="evidence" value="ECO:0007669"/>
    <property type="project" value="InterPro"/>
</dbReference>
<dbReference type="GO" id="GO:0008270">
    <property type="term" value="F:zinc ion binding"/>
    <property type="evidence" value="ECO:0007669"/>
    <property type="project" value="UniProtKB-KW"/>
</dbReference>
<feature type="region of interest" description="Disordered" evidence="7">
    <location>
        <begin position="104"/>
        <end position="157"/>
    </location>
</feature>
<evidence type="ECO:0000256" key="6">
    <source>
        <dbReference type="ARBA" id="ARBA00023242"/>
    </source>
</evidence>
<gene>
    <name evidence="10" type="primary">LOC116940961</name>
</gene>
<dbReference type="InterPro" id="IPR013087">
    <property type="entry name" value="Znf_C2H2_type"/>
</dbReference>
<evidence type="ECO:0000313" key="10">
    <source>
        <dbReference type="RefSeq" id="XP_032807311.1"/>
    </source>
</evidence>
<dbReference type="InterPro" id="IPR051845">
    <property type="entry name" value="Znf385"/>
</dbReference>
<evidence type="ECO:0000256" key="1">
    <source>
        <dbReference type="ARBA" id="ARBA00004123"/>
    </source>
</evidence>
<evidence type="ECO:0000313" key="9">
    <source>
        <dbReference type="Proteomes" id="UP001318040"/>
    </source>
</evidence>
<keyword evidence="3" id="KW-0677">Repeat</keyword>
<dbReference type="SUPFAM" id="SSF57667">
    <property type="entry name" value="beta-beta-alpha zinc fingers"/>
    <property type="match status" value="3"/>
</dbReference>
<keyword evidence="5" id="KW-0862">Zinc</keyword>
<keyword evidence="2" id="KW-0479">Metal-binding</keyword>
<sequence>MQLSALLHVPLPNPTLASTPCHPLCHPLCHPPYPAVMDVKPILPFQLGATAPMGLFQNFSNMDPVQKAVLNHTFGVPAPPRRRQLITCNICQLRFNSQNQAEAHYKGSKHLKKMKTAEAEKVKQGSPPAVPSAQGPPALSHSASPADLSSQSSSLSQLNEVMNRELETSLPAAAVAVTESNDTSPASDAAFLPQPPGPTVPAITADGPPSSEEGGKGQLFCSICKLAVNSQSQLVAHNNGARHKAMMEGKEVKASGRPFPRHSSRHKAARARTKLGPAPPPKAFHCQLCDIKVNSETQLQQHMASRKHKDKEAGRPPKPKFSPYNKLQRRQGTHLVHKLGLTKELAGPLATRFLPSHLAAAAFQASSVHYTAKMALHKDLSKPLMAAMAAAGFLPSPLTATAVGMASPMALRSAAGTAASLLAGPGLSQAILRPAPGPIRTSHPCTRHIVFAPY</sequence>
<protein>
    <submittedName>
        <fullName evidence="10">Zinc finger protein 385D-like</fullName>
    </submittedName>
</protein>
<dbReference type="Gene3D" id="3.30.160.60">
    <property type="entry name" value="Classic Zinc Finger"/>
    <property type="match status" value="3"/>
</dbReference>
<keyword evidence="6" id="KW-0539">Nucleus</keyword>
<dbReference type="RefSeq" id="XP_032807311.1">
    <property type="nucleotide sequence ID" value="XM_032951420.1"/>
</dbReference>
<feature type="compositionally biased region" description="Low complexity" evidence="7">
    <location>
        <begin position="136"/>
        <end position="156"/>
    </location>
</feature>
<evidence type="ECO:0000256" key="5">
    <source>
        <dbReference type="ARBA" id="ARBA00022833"/>
    </source>
</evidence>
<proteinExistence type="predicted"/>
<dbReference type="AlphaFoldDB" id="A0AAJ7SX83"/>